<evidence type="ECO:0000256" key="4">
    <source>
        <dbReference type="ARBA" id="ARBA00022519"/>
    </source>
</evidence>
<feature type="transmembrane region" description="Helical" evidence="8">
    <location>
        <begin position="533"/>
        <end position="553"/>
    </location>
</feature>
<feature type="transmembrane region" description="Helical" evidence="8">
    <location>
        <begin position="254"/>
        <end position="272"/>
    </location>
</feature>
<dbReference type="InterPro" id="IPR035906">
    <property type="entry name" value="MetI-like_sf"/>
</dbReference>
<keyword evidence="11" id="KW-1185">Reference proteome</keyword>
<keyword evidence="3" id="KW-1003">Cell membrane</keyword>
<dbReference type="PANTHER" id="PTHR43357:SF3">
    <property type="entry name" value="FE(3+)-TRANSPORT SYSTEM PERMEASE PROTEIN FBPB 2"/>
    <property type="match status" value="1"/>
</dbReference>
<feature type="transmembrane region" description="Helical" evidence="8">
    <location>
        <begin position="104"/>
        <end position="122"/>
    </location>
</feature>
<comment type="similarity">
    <text evidence="8">Belongs to the binding-protein-dependent transport system permease family.</text>
</comment>
<evidence type="ECO:0000256" key="5">
    <source>
        <dbReference type="ARBA" id="ARBA00022692"/>
    </source>
</evidence>
<keyword evidence="2 8" id="KW-0813">Transport</keyword>
<dbReference type="Pfam" id="PF00528">
    <property type="entry name" value="BPD_transp_1"/>
    <property type="match status" value="2"/>
</dbReference>
<proteinExistence type="inferred from homology"/>
<evidence type="ECO:0000259" key="9">
    <source>
        <dbReference type="PROSITE" id="PS50928"/>
    </source>
</evidence>
<evidence type="ECO:0000313" key="10">
    <source>
        <dbReference type="EMBL" id="GGF59863.1"/>
    </source>
</evidence>
<keyword evidence="5 8" id="KW-0812">Transmembrane</keyword>
<evidence type="ECO:0000256" key="8">
    <source>
        <dbReference type="RuleBase" id="RU363032"/>
    </source>
</evidence>
<reference evidence="10" key="1">
    <citation type="journal article" date="2014" name="Int. J. Syst. Evol. Microbiol.">
        <title>Complete genome sequence of Corynebacterium casei LMG S-19264T (=DSM 44701T), isolated from a smear-ripened cheese.</title>
        <authorList>
            <consortium name="US DOE Joint Genome Institute (JGI-PGF)"/>
            <person name="Walter F."/>
            <person name="Albersmeier A."/>
            <person name="Kalinowski J."/>
            <person name="Ruckert C."/>
        </authorList>
    </citation>
    <scope>NUCLEOTIDE SEQUENCE</scope>
    <source>
        <strain evidence="10">CCM 7897</strain>
    </source>
</reference>
<dbReference type="SUPFAM" id="SSF161098">
    <property type="entry name" value="MetI-like"/>
    <property type="match status" value="2"/>
</dbReference>
<feature type="transmembrane region" description="Helical" evidence="8">
    <location>
        <begin position="211"/>
        <end position="234"/>
    </location>
</feature>
<feature type="transmembrane region" description="Helical" evidence="8">
    <location>
        <begin position="70"/>
        <end position="92"/>
    </location>
</feature>
<evidence type="ECO:0000256" key="2">
    <source>
        <dbReference type="ARBA" id="ARBA00022448"/>
    </source>
</evidence>
<feature type="transmembrane region" description="Helical" evidence="8">
    <location>
        <begin position="417"/>
        <end position="439"/>
    </location>
</feature>
<reference evidence="10" key="2">
    <citation type="submission" date="2020-09" db="EMBL/GenBank/DDBJ databases">
        <authorList>
            <person name="Sun Q."/>
            <person name="Sedlacek I."/>
        </authorList>
    </citation>
    <scope>NUCLEOTIDE SEQUENCE</scope>
    <source>
        <strain evidence="10">CCM 7897</strain>
    </source>
</reference>
<sequence length="559" mass="58903">MTDLALRRSSRRRAHFLPRRGSAILLVSGGVALLALLPVLALVEIAAQGSGDLWPHLIENVLPEAVRQTLMLLVGVGMATVLIAVPCAWLVSTCDFPGRRMLDWALLLPLAVPSYIVAYSYLDVLHPLGPVQSAIRFMLGISSPRGLRLPDLRSTGGCIFVLSVVLYPYVYLSARASFLVQSAAALDVARTLGAGPLRTFVRIAMPLARPAIVAGVTLALLETLGDIGASEFLGMRTLTVSIYTTWVNRSNLPGAAQIALVMLALVLLLIVAERSARRSRRFVATGSAKPQAPTRLNGLAAMGAVLLCTLPVLLGFGVPLAHLLNATIQRVEFSGFSMDVLREARNSAVLALAGTALALLLGLIVSVAQRLDRSRLGTAFARIASLGYAVPGTVLAIGLLTPFAAFDNFLDSLARQFAGVSTGLLISGSGGALVIAYAIRFLTIPVGGVEAGYAKLSPHLDMAARSLGSTRTGVVRTVHLPLLRPALATAALIVFVDGMKELPATLLLRPLGVETLATHIYAEAARSTYEDGALAALLIVIVGLLPVILLARISRASAR</sequence>
<dbReference type="FunFam" id="1.10.3720.10:FF:000088">
    <property type="entry name" value="Iron(III) ABC transporter, permease protein"/>
    <property type="match status" value="1"/>
</dbReference>
<comment type="caution">
    <text evidence="10">The sequence shown here is derived from an EMBL/GenBank/DDBJ whole genome shotgun (WGS) entry which is preliminary data.</text>
</comment>
<name>A0A917BX18_9HYPH</name>
<feature type="transmembrane region" description="Helical" evidence="8">
    <location>
        <begin position="380"/>
        <end position="405"/>
    </location>
</feature>
<dbReference type="GO" id="GO:0055085">
    <property type="term" value="P:transmembrane transport"/>
    <property type="evidence" value="ECO:0007669"/>
    <property type="project" value="InterPro"/>
</dbReference>
<evidence type="ECO:0000256" key="1">
    <source>
        <dbReference type="ARBA" id="ARBA00004429"/>
    </source>
</evidence>
<feature type="transmembrane region" description="Helical" evidence="8">
    <location>
        <begin position="152"/>
        <end position="172"/>
    </location>
</feature>
<accession>A0A917BX18</accession>
<dbReference type="AlphaFoldDB" id="A0A917BX18"/>
<feature type="domain" description="ABC transmembrane type-1" evidence="9">
    <location>
        <begin position="66"/>
        <end position="271"/>
    </location>
</feature>
<dbReference type="CDD" id="cd06261">
    <property type="entry name" value="TM_PBP2"/>
    <property type="match status" value="2"/>
</dbReference>
<feature type="transmembrane region" description="Helical" evidence="8">
    <location>
        <begin position="474"/>
        <end position="496"/>
    </location>
</feature>
<dbReference type="Proteomes" id="UP000606044">
    <property type="component" value="Unassembled WGS sequence"/>
</dbReference>
<evidence type="ECO:0000256" key="3">
    <source>
        <dbReference type="ARBA" id="ARBA00022475"/>
    </source>
</evidence>
<keyword evidence="4" id="KW-0997">Cell inner membrane</keyword>
<dbReference type="InterPro" id="IPR000515">
    <property type="entry name" value="MetI-like"/>
</dbReference>
<gene>
    <name evidence="10" type="primary">fbpA3</name>
    <name evidence="10" type="ORF">GCM10007301_19500</name>
</gene>
<keyword evidence="7 8" id="KW-0472">Membrane</keyword>
<evidence type="ECO:0000256" key="6">
    <source>
        <dbReference type="ARBA" id="ARBA00022989"/>
    </source>
</evidence>
<evidence type="ECO:0000313" key="11">
    <source>
        <dbReference type="Proteomes" id="UP000606044"/>
    </source>
</evidence>
<feature type="transmembrane region" description="Helical" evidence="8">
    <location>
        <begin position="348"/>
        <end position="368"/>
    </location>
</feature>
<protein>
    <submittedName>
        <fullName evidence="10">ABC transporter permease</fullName>
    </submittedName>
</protein>
<feature type="transmembrane region" description="Helical" evidence="8">
    <location>
        <begin position="299"/>
        <end position="328"/>
    </location>
</feature>
<feature type="transmembrane region" description="Helical" evidence="8">
    <location>
        <begin position="21"/>
        <end position="47"/>
    </location>
</feature>
<keyword evidence="6 8" id="KW-1133">Transmembrane helix</keyword>
<dbReference type="PANTHER" id="PTHR43357">
    <property type="entry name" value="INNER MEMBRANE ABC TRANSPORTER PERMEASE PROTEIN YDCV"/>
    <property type="match status" value="1"/>
</dbReference>
<dbReference type="Gene3D" id="1.10.3720.10">
    <property type="entry name" value="MetI-like"/>
    <property type="match status" value="2"/>
</dbReference>
<evidence type="ECO:0000256" key="7">
    <source>
        <dbReference type="ARBA" id="ARBA00023136"/>
    </source>
</evidence>
<dbReference type="PROSITE" id="PS50928">
    <property type="entry name" value="ABC_TM1"/>
    <property type="match status" value="2"/>
</dbReference>
<feature type="domain" description="ABC transmembrane type-1" evidence="9">
    <location>
        <begin position="344"/>
        <end position="550"/>
    </location>
</feature>
<organism evidence="10 11">
    <name type="scientific">Azorhizobium oxalatiphilum</name>
    <dbReference type="NCBI Taxonomy" id="980631"/>
    <lineage>
        <taxon>Bacteria</taxon>
        <taxon>Pseudomonadati</taxon>
        <taxon>Pseudomonadota</taxon>
        <taxon>Alphaproteobacteria</taxon>
        <taxon>Hyphomicrobiales</taxon>
        <taxon>Xanthobacteraceae</taxon>
        <taxon>Azorhizobium</taxon>
    </lineage>
</organism>
<dbReference type="RefSeq" id="WP_244644280.1">
    <property type="nucleotide sequence ID" value="NZ_BMCT01000002.1"/>
</dbReference>
<dbReference type="GO" id="GO:0005886">
    <property type="term" value="C:plasma membrane"/>
    <property type="evidence" value="ECO:0007669"/>
    <property type="project" value="UniProtKB-SubCell"/>
</dbReference>
<comment type="subcellular location">
    <subcellularLocation>
        <location evidence="1">Cell inner membrane</location>
        <topology evidence="1">Multi-pass membrane protein</topology>
    </subcellularLocation>
    <subcellularLocation>
        <location evidence="8">Cell membrane</location>
        <topology evidence="8">Multi-pass membrane protein</topology>
    </subcellularLocation>
</comment>
<dbReference type="EMBL" id="BMCT01000002">
    <property type="protein sequence ID" value="GGF59863.1"/>
    <property type="molecule type" value="Genomic_DNA"/>
</dbReference>